<dbReference type="GO" id="GO:0003676">
    <property type="term" value="F:nucleic acid binding"/>
    <property type="evidence" value="ECO:0007669"/>
    <property type="project" value="InterPro"/>
</dbReference>
<dbReference type="EMBL" id="OIVN01001222">
    <property type="protein sequence ID" value="SPC91356.1"/>
    <property type="molecule type" value="Genomic_DNA"/>
</dbReference>
<sequence>MLSSSMGHCFSSIVVVACDWRGNMVFAFSRKVNTIIPLQAETEAILSAGQLAILHGFPAVAIEFDCKECVQAGNRVGLCLWQIQSFILEFLDVMGSLDC</sequence>
<dbReference type="AlphaFoldDB" id="A0A2N9FKP5"/>
<name>A0A2N9FKP5_FAGSY</name>
<dbReference type="InterPro" id="IPR002156">
    <property type="entry name" value="RNaseH_domain"/>
</dbReference>
<accession>A0A2N9FKP5</accession>
<dbReference type="Pfam" id="PF13456">
    <property type="entry name" value="RVT_3"/>
    <property type="match status" value="1"/>
</dbReference>
<gene>
    <name evidence="2" type="ORF">FSB_LOCUS19238</name>
</gene>
<proteinExistence type="predicted"/>
<organism evidence="2">
    <name type="scientific">Fagus sylvatica</name>
    <name type="common">Beechnut</name>
    <dbReference type="NCBI Taxonomy" id="28930"/>
    <lineage>
        <taxon>Eukaryota</taxon>
        <taxon>Viridiplantae</taxon>
        <taxon>Streptophyta</taxon>
        <taxon>Embryophyta</taxon>
        <taxon>Tracheophyta</taxon>
        <taxon>Spermatophyta</taxon>
        <taxon>Magnoliopsida</taxon>
        <taxon>eudicotyledons</taxon>
        <taxon>Gunneridae</taxon>
        <taxon>Pentapetalae</taxon>
        <taxon>rosids</taxon>
        <taxon>fabids</taxon>
        <taxon>Fagales</taxon>
        <taxon>Fagaceae</taxon>
        <taxon>Fagus</taxon>
    </lineage>
</organism>
<feature type="domain" description="RNase H type-1" evidence="1">
    <location>
        <begin position="11"/>
        <end position="75"/>
    </location>
</feature>
<protein>
    <recommendedName>
        <fullName evidence="1">RNase H type-1 domain-containing protein</fullName>
    </recommendedName>
</protein>
<dbReference type="GO" id="GO:0004523">
    <property type="term" value="F:RNA-DNA hybrid ribonuclease activity"/>
    <property type="evidence" value="ECO:0007669"/>
    <property type="project" value="InterPro"/>
</dbReference>
<evidence type="ECO:0000259" key="1">
    <source>
        <dbReference type="Pfam" id="PF13456"/>
    </source>
</evidence>
<reference evidence="2" key="1">
    <citation type="submission" date="2018-02" db="EMBL/GenBank/DDBJ databases">
        <authorList>
            <person name="Cohen D.B."/>
            <person name="Kent A.D."/>
        </authorList>
    </citation>
    <scope>NUCLEOTIDE SEQUENCE</scope>
</reference>
<evidence type="ECO:0000313" key="2">
    <source>
        <dbReference type="EMBL" id="SPC91356.1"/>
    </source>
</evidence>